<name>A0ABD3T4A3_9LAMI</name>
<evidence type="ECO:0000313" key="2">
    <source>
        <dbReference type="Proteomes" id="UP001634393"/>
    </source>
</evidence>
<dbReference type="Proteomes" id="UP001634393">
    <property type="component" value="Unassembled WGS sequence"/>
</dbReference>
<gene>
    <name evidence="1" type="ORF">ACJIZ3_019974</name>
</gene>
<comment type="caution">
    <text evidence="1">The sequence shown here is derived from an EMBL/GenBank/DDBJ whole genome shotgun (WGS) entry which is preliminary data.</text>
</comment>
<dbReference type="EMBL" id="JBJXBP010000005">
    <property type="protein sequence ID" value="KAL3831172.1"/>
    <property type="molecule type" value="Genomic_DNA"/>
</dbReference>
<keyword evidence="2" id="KW-1185">Reference proteome</keyword>
<evidence type="ECO:0000313" key="1">
    <source>
        <dbReference type="EMBL" id="KAL3831172.1"/>
    </source>
</evidence>
<sequence>MQVGCKSKIIFLSYKDLLISLYYLLSPNAGEISATKQLPVLQLNMPRIPIPCCDSVISFWGKLLPLGSSGPVVSFSTNDSSSSMPFAESANSNRGSPLLISPLLGNSFSKNVASRESISVVLPSSFFPMNT</sequence>
<dbReference type="AlphaFoldDB" id="A0ABD3T4A3"/>
<organism evidence="1 2">
    <name type="scientific">Penstemon smallii</name>
    <dbReference type="NCBI Taxonomy" id="265156"/>
    <lineage>
        <taxon>Eukaryota</taxon>
        <taxon>Viridiplantae</taxon>
        <taxon>Streptophyta</taxon>
        <taxon>Embryophyta</taxon>
        <taxon>Tracheophyta</taxon>
        <taxon>Spermatophyta</taxon>
        <taxon>Magnoliopsida</taxon>
        <taxon>eudicotyledons</taxon>
        <taxon>Gunneridae</taxon>
        <taxon>Pentapetalae</taxon>
        <taxon>asterids</taxon>
        <taxon>lamiids</taxon>
        <taxon>Lamiales</taxon>
        <taxon>Plantaginaceae</taxon>
        <taxon>Cheloneae</taxon>
        <taxon>Penstemon</taxon>
    </lineage>
</organism>
<proteinExistence type="predicted"/>
<reference evidence="1 2" key="1">
    <citation type="submission" date="2024-12" db="EMBL/GenBank/DDBJ databases">
        <title>The unique morphological basis and parallel evolutionary history of personate flowers in Penstemon.</title>
        <authorList>
            <person name="Depatie T.H."/>
            <person name="Wessinger C.A."/>
        </authorList>
    </citation>
    <scope>NUCLEOTIDE SEQUENCE [LARGE SCALE GENOMIC DNA]</scope>
    <source>
        <strain evidence="1">WTNN_2</strain>
        <tissue evidence="1">Leaf</tissue>
    </source>
</reference>
<protein>
    <submittedName>
        <fullName evidence="1">Uncharacterized protein</fullName>
    </submittedName>
</protein>
<accession>A0ABD3T4A3</accession>